<keyword evidence="2" id="KW-0479">Metal-binding</keyword>
<dbReference type="Pfam" id="PF00884">
    <property type="entry name" value="Sulfatase"/>
    <property type="match status" value="1"/>
</dbReference>
<comment type="similarity">
    <text evidence="1">Belongs to the sulfatase family.</text>
</comment>
<dbReference type="EC" id="3.1.6.1" evidence="7"/>
<dbReference type="InterPro" id="IPR050738">
    <property type="entry name" value="Sulfatase"/>
</dbReference>
<proteinExistence type="inferred from homology"/>
<feature type="compositionally biased region" description="Basic and acidic residues" evidence="5">
    <location>
        <begin position="512"/>
        <end position="522"/>
    </location>
</feature>
<keyword evidence="3 7" id="KW-0378">Hydrolase</keyword>
<dbReference type="Gene3D" id="3.40.720.10">
    <property type="entry name" value="Alkaline Phosphatase, subunit A"/>
    <property type="match status" value="1"/>
</dbReference>
<dbReference type="GO" id="GO:0046872">
    <property type="term" value="F:metal ion binding"/>
    <property type="evidence" value="ECO:0007669"/>
    <property type="project" value="UniProtKB-KW"/>
</dbReference>
<organism evidence="7 8">
    <name type="scientific">Rubripirellula lacrimiformis</name>
    <dbReference type="NCBI Taxonomy" id="1930273"/>
    <lineage>
        <taxon>Bacteria</taxon>
        <taxon>Pseudomonadati</taxon>
        <taxon>Planctomycetota</taxon>
        <taxon>Planctomycetia</taxon>
        <taxon>Pirellulales</taxon>
        <taxon>Pirellulaceae</taxon>
        <taxon>Rubripirellula</taxon>
    </lineage>
</organism>
<feature type="region of interest" description="Disordered" evidence="5">
    <location>
        <begin position="499"/>
        <end position="532"/>
    </location>
</feature>
<evidence type="ECO:0000256" key="2">
    <source>
        <dbReference type="ARBA" id="ARBA00022723"/>
    </source>
</evidence>
<sequence length="532" mass="59018">MPVLDFRSQLAGESTGACVCVLSTKPSGGGGAVRMRFPAVCREIVGLPDCRLVADRKLSGYADGESQTMKSLIAVLAVLLSSLAGGVATEAAERPNIILIMADDVSWEAFGSYGAQDYETPHIDALAAGGVRFRHCYSTPICTPSRVMIMTGQYNFRNYTHFGYLDPNQKTFANLLQDAGYKTAIAGKWQLNGLYNKLPGHDDPSRPHQAGFDEYSLWQLTHVKDKVSERFWSPPIQQNGKFMTAAENDGKYGPDLFCDFLCDFMQRNRQQPFFAYYPMVLVHDPFVPTPDTIGDAPRTQVANKRNKNGKANFQAMVNYMDKIVGRIVAKTEDLGIAENTLILFTADNGTNVSIRSRWNGVEIRGGKGTMTDMGTHVPLVAYQKGVTATGQVLDDLVDFTDIYPTLADAAGIRLGPSDPIDGRSFLPQLRGQPGNPRDWVLCHYQPYWNKQPGQFARTGQFKLYRDGRFYQPADDLDESDDLSKQLTGKQRLEAHRKLQSLLDSAPPAPAGHGDRETKDRPIYPDWKSLHTK</sequence>
<dbReference type="InterPro" id="IPR000917">
    <property type="entry name" value="Sulfatase_N"/>
</dbReference>
<keyword evidence="8" id="KW-1185">Reference proteome</keyword>
<evidence type="ECO:0000259" key="6">
    <source>
        <dbReference type="Pfam" id="PF00884"/>
    </source>
</evidence>
<dbReference type="AlphaFoldDB" id="A0A517NIB3"/>
<gene>
    <name evidence="7" type="primary">atsA_52</name>
    <name evidence="7" type="ORF">K227x_52990</name>
</gene>
<evidence type="ECO:0000313" key="7">
    <source>
        <dbReference type="EMBL" id="QDT06877.1"/>
    </source>
</evidence>
<dbReference type="EMBL" id="CP036525">
    <property type="protein sequence ID" value="QDT06877.1"/>
    <property type="molecule type" value="Genomic_DNA"/>
</dbReference>
<evidence type="ECO:0000256" key="1">
    <source>
        <dbReference type="ARBA" id="ARBA00008779"/>
    </source>
</evidence>
<dbReference type="GO" id="GO:0004065">
    <property type="term" value="F:arylsulfatase activity"/>
    <property type="evidence" value="ECO:0007669"/>
    <property type="project" value="UniProtKB-EC"/>
</dbReference>
<dbReference type="SUPFAM" id="SSF53649">
    <property type="entry name" value="Alkaline phosphatase-like"/>
    <property type="match status" value="1"/>
</dbReference>
<evidence type="ECO:0000313" key="8">
    <source>
        <dbReference type="Proteomes" id="UP000318538"/>
    </source>
</evidence>
<dbReference type="KEGG" id="rlc:K227x_52990"/>
<keyword evidence="4" id="KW-0106">Calcium</keyword>
<name>A0A517NIB3_9BACT</name>
<evidence type="ECO:0000256" key="5">
    <source>
        <dbReference type="SAM" id="MobiDB-lite"/>
    </source>
</evidence>
<dbReference type="CDD" id="cd16151">
    <property type="entry name" value="sulfatase_like"/>
    <property type="match status" value="1"/>
</dbReference>
<reference evidence="7 8" key="1">
    <citation type="submission" date="2019-02" db="EMBL/GenBank/DDBJ databases">
        <title>Deep-cultivation of Planctomycetes and their phenomic and genomic characterization uncovers novel biology.</title>
        <authorList>
            <person name="Wiegand S."/>
            <person name="Jogler M."/>
            <person name="Boedeker C."/>
            <person name="Pinto D."/>
            <person name="Vollmers J."/>
            <person name="Rivas-Marin E."/>
            <person name="Kohn T."/>
            <person name="Peeters S.H."/>
            <person name="Heuer A."/>
            <person name="Rast P."/>
            <person name="Oberbeckmann S."/>
            <person name="Bunk B."/>
            <person name="Jeske O."/>
            <person name="Meyerdierks A."/>
            <person name="Storesund J.E."/>
            <person name="Kallscheuer N."/>
            <person name="Luecker S."/>
            <person name="Lage O.M."/>
            <person name="Pohl T."/>
            <person name="Merkel B.J."/>
            <person name="Hornburger P."/>
            <person name="Mueller R.-W."/>
            <person name="Bruemmer F."/>
            <person name="Labrenz M."/>
            <person name="Spormann A.M."/>
            <person name="Op den Camp H."/>
            <person name="Overmann J."/>
            <person name="Amann R."/>
            <person name="Jetten M.S.M."/>
            <person name="Mascher T."/>
            <person name="Medema M.H."/>
            <person name="Devos D.P."/>
            <person name="Kaster A.-K."/>
            <person name="Ovreas L."/>
            <person name="Rohde M."/>
            <person name="Galperin M.Y."/>
            <person name="Jogler C."/>
        </authorList>
    </citation>
    <scope>NUCLEOTIDE SEQUENCE [LARGE SCALE GENOMIC DNA]</scope>
    <source>
        <strain evidence="7 8">K22_7</strain>
    </source>
</reference>
<evidence type="ECO:0000256" key="3">
    <source>
        <dbReference type="ARBA" id="ARBA00022801"/>
    </source>
</evidence>
<dbReference type="InterPro" id="IPR017850">
    <property type="entry name" value="Alkaline_phosphatase_core_sf"/>
</dbReference>
<evidence type="ECO:0000256" key="4">
    <source>
        <dbReference type="ARBA" id="ARBA00022837"/>
    </source>
</evidence>
<dbReference type="PANTHER" id="PTHR42693:SF53">
    <property type="entry name" value="ENDO-4-O-SULFATASE"/>
    <property type="match status" value="1"/>
</dbReference>
<dbReference type="InterPro" id="IPR024607">
    <property type="entry name" value="Sulfatase_CS"/>
</dbReference>
<feature type="domain" description="Sulfatase N-terminal" evidence="6">
    <location>
        <begin position="95"/>
        <end position="412"/>
    </location>
</feature>
<accession>A0A517NIB3</accession>
<dbReference type="PROSITE" id="PS00523">
    <property type="entry name" value="SULFATASE_1"/>
    <property type="match status" value="1"/>
</dbReference>
<dbReference type="PANTHER" id="PTHR42693">
    <property type="entry name" value="ARYLSULFATASE FAMILY MEMBER"/>
    <property type="match status" value="1"/>
</dbReference>
<dbReference type="Proteomes" id="UP000318538">
    <property type="component" value="Chromosome"/>
</dbReference>
<protein>
    <submittedName>
        <fullName evidence="7">Arylsulfatase</fullName>
        <ecNumber evidence="7">3.1.6.1</ecNumber>
    </submittedName>
</protein>